<dbReference type="InterPro" id="IPR036084">
    <property type="entry name" value="Ser_inhib-like_sf"/>
</dbReference>
<keyword evidence="2" id="KW-1015">Disulfide bond</keyword>
<evidence type="ECO:0000259" key="5">
    <source>
        <dbReference type="Pfam" id="PF01826"/>
    </source>
</evidence>
<organism evidence="6">
    <name type="scientific">Rhipicephalus appendiculatus</name>
    <name type="common">Brown ear tick</name>
    <dbReference type="NCBI Taxonomy" id="34631"/>
    <lineage>
        <taxon>Eukaryota</taxon>
        <taxon>Metazoa</taxon>
        <taxon>Ecdysozoa</taxon>
        <taxon>Arthropoda</taxon>
        <taxon>Chelicerata</taxon>
        <taxon>Arachnida</taxon>
        <taxon>Acari</taxon>
        <taxon>Parasitiformes</taxon>
        <taxon>Ixodida</taxon>
        <taxon>Ixodoidea</taxon>
        <taxon>Ixodidae</taxon>
        <taxon>Rhipicephalinae</taxon>
        <taxon>Rhipicephalus</taxon>
        <taxon>Rhipicephalus</taxon>
    </lineage>
</organism>
<dbReference type="Gene3D" id="2.10.25.10">
    <property type="entry name" value="Laminin"/>
    <property type="match status" value="3"/>
</dbReference>
<dbReference type="CDD" id="cd19941">
    <property type="entry name" value="TIL"/>
    <property type="match status" value="2"/>
</dbReference>
<dbReference type="PANTHER" id="PTHR23259">
    <property type="entry name" value="RIDDLE"/>
    <property type="match status" value="1"/>
</dbReference>
<proteinExistence type="predicted"/>
<dbReference type="InterPro" id="IPR051368">
    <property type="entry name" value="SerProtInhib-TIL_Domain"/>
</dbReference>
<evidence type="ECO:0000256" key="3">
    <source>
        <dbReference type="SAM" id="MobiDB-lite"/>
    </source>
</evidence>
<keyword evidence="4" id="KW-0732">Signal</keyword>
<feature type="compositionally biased region" description="Basic residues" evidence="3">
    <location>
        <begin position="238"/>
        <end position="248"/>
    </location>
</feature>
<dbReference type="SUPFAM" id="SSF57567">
    <property type="entry name" value="Serine protease inhibitors"/>
    <property type="match status" value="2"/>
</dbReference>
<feature type="domain" description="TIL" evidence="5">
    <location>
        <begin position="94"/>
        <end position="145"/>
    </location>
</feature>
<accession>A0A131YY87</accession>
<keyword evidence="1" id="KW-0646">Protease inhibitor</keyword>
<protein>
    <submittedName>
        <fullName evidence="6">TIL domain containing protein</fullName>
    </submittedName>
</protein>
<sequence>MQYIAVAIAAVCCVVVNGYRNCTDSDCESSTCSELEVPVYGRPRRDRFCRPLFTPPAVKEELRTCVCRKGYVRNSWEECVPRKMCMRCKFQWQKDFRNCASGCPSTCNRADDIVCQIPCAPGCECPPGWKLHPTFVRMCIRAEKCPTKCPPHSSMQECVSTCEPQCGKSPPLKCVTSCGTPSCVCDKGYAEYMRAGVKRCVRRERCARILDLAEVFRPRHKHYEDGGETSLDTDRHLRAGRRRRRRREPRVSSARRYSDDTDAGAGGENGPPSYREYFETNSPSLSPLYETPRVTVTVNDAPAGNYPTAQPTSGTSTWRANARHGEAVKTYYPLSTSSRGLSGNSWTGFGAYPLVTPSRVTAGYVRKDNGRYPIDTAFDLPGGCEAVGFMYYPSGNTWRYSPIRLDWLRNSPLWGALVRYCHL</sequence>
<dbReference type="GO" id="GO:0030414">
    <property type="term" value="F:peptidase inhibitor activity"/>
    <property type="evidence" value="ECO:0007669"/>
    <property type="project" value="UniProtKB-KW"/>
</dbReference>
<dbReference type="EMBL" id="GEDV01005411">
    <property type="protein sequence ID" value="JAP83146.1"/>
    <property type="molecule type" value="Transcribed_RNA"/>
</dbReference>
<dbReference type="AlphaFoldDB" id="A0A131YY87"/>
<feature type="signal peptide" evidence="4">
    <location>
        <begin position="1"/>
        <end position="18"/>
    </location>
</feature>
<dbReference type="PANTHER" id="PTHR23259:SF70">
    <property type="entry name" value="ACCESSORY GLAND PROTEIN ACP62F-RELATED"/>
    <property type="match status" value="1"/>
</dbReference>
<evidence type="ECO:0000256" key="2">
    <source>
        <dbReference type="ARBA" id="ARBA00023157"/>
    </source>
</evidence>
<name>A0A131YY87_RHIAP</name>
<evidence type="ECO:0000256" key="4">
    <source>
        <dbReference type="SAM" id="SignalP"/>
    </source>
</evidence>
<feature type="domain" description="TIL" evidence="5">
    <location>
        <begin position="149"/>
        <end position="206"/>
    </location>
</feature>
<feature type="chain" id="PRO_5007286333" evidence="4">
    <location>
        <begin position="19"/>
        <end position="423"/>
    </location>
</feature>
<reference evidence="6" key="1">
    <citation type="journal article" date="2016" name="Ticks Tick Borne Dis.">
        <title>De novo assembly and annotation of the salivary gland transcriptome of Rhipicephalus appendiculatus male and female ticks during blood feeding.</title>
        <authorList>
            <person name="de Castro M.H."/>
            <person name="de Klerk D."/>
            <person name="Pienaar R."/>
            <person name="Latif A.A."/>
            <person name="Rees D.J."/>
            <person name="Mans B.J."/>
        </authorList>
    </citation>
    <scope>NUCLEOTIDE SEQUENCE</scope>
    <source>
        <tissue evidence="6">Salivary glands</tissue>
    </source>
</reference>
<evidence type="ECO:0000256" key="1">
    <source>
        <dbReference type="ARBA" id="ARBA00022690"/>
    </source>
</evidence>
<dbReference type="InterPro" id="IPR002919">
    <property type="entry name" value="TIL_dom"/>
</dbReference>
<dbReference type="Pfam" id="PF01826">
    <property type="entry name" value="TIL"/>
    <property type="match status" value="2"/>
</dbReference>
<feature type="region of interest" description="Disordered" evidence="3">
    <location>
        <begin position="222"/>
        <end position="288"/>
    </location>
</feature>
<evidence type="ECO:0000313" key="6">
    <source>
        <dbReference type="EMBL" id="JAP83146.1"/>
    </source>
</evidence>